<dbReference type="Proteomes" id="UP000288716">
    <property type="component" value="Unassembled WGS sequence"/>
</dbReference>
<protein>
    <submittedName>
        <fullName evidence="1">Uncharacterized protein</fullName>
    </submittedName>
</protein>
<gene>
    <name evidence="1" type="ORF">B4U80_02938</name>
</gene>
<dbReference type="AlphaFoldDB" id="A0A443R6B3"/>
<sequence>MSPNNVTTDNSRQVFTNLYLHELNSPPRKVSFEVGEKVRILNEGNVFRK</sequence>
<accession>A0A443R6B3</accession>
<organism evidence="1 2">
    <name type="scientific">Leptotrombidium deliense</name>
    <dbReference type="NCBI Taxonomy" id="299467"/>
    <lineage>
        <taxon>Eukaryota</taxon>
        <taxon>Metazoa</taxon>
        <taxon>Ecdysozoa</taxon>
        <taxon>Arthropoda</taxon>
        <taxon>Chelicerata</taxon>
        <taxon>Arachnida</taxon>
        <taxon>Acari</taxon>
        <taxon>Acariformes</taxon>
        <taxon>Trombidiformes</taxon>
        <taxon>Prostigmata</taxon>
        <taxon>Anystina</taxon>
        <taxon>Parasitengona</taxon>
        <taxon>Trombiculoidea</taxon>
        <taxon>Trombiculidae</taxon>
        <taxon>Leptotrombidium</taxon>
    </lineage>
</organism>
<keyword evidence="2" id="KW-1185">Reference proteome</keyword>
<comment type="caution">
    <text evidence="1">The sequence shown here is derived from an EMBL/GenBank/DDBJ whole genome shotgun (WGS) entry which is preliminary data.</text>
</comment>
<reference evidence="1 2" key="1">
    <citation type="journal article" date="2018" name="Gigascience">
        <title>Genomes of trombidid mites reveal novel predicted allergens and laterally-transferred genes associated with secondary metabolism.</title>
        <authorList>
            <person name="Dong X."/>
            <person name="Chaisiri K."/>
            <person name="Xia D."/>
            <person name="Armstrong S.D."/>
            <person name="Fang Y."/>
            <person name="Donnelly M.J."/>
            <person name="Kadowaki T."/>
            <person name="McGarry J.W."/>
            <person name="Darby A.C."/>
            <person name="Makepeace B.L."/>
        </authorList>
    </citation>
    <scope>NUCLEOTIDE SEQUENCE [LARGE SCALE GENOMIC DNA]</scope>
    <source>
        <strain evidence="1">UoL-UT</strain>
    </source>
</reference>
<evidence type="ECO:0000313" key="2">
    <source>
        <dbReference type="Proteomes" id="UP000288716"/>
    </source>
</evidence>
<evidence type="ECO:0000313" key="1">
    <source>
        <dbReference type="EMBL" id="RWS10807.1"/>
    </source>
</evidence>
<proteinExistence type="predicted"/>
<dbReference type="VEuPathDB" id="VectorBase:LDEU014076"/>
<dbReference type="EMBL" id="NCKV01049473">
    <property type="protein sequence ID" value="RWS10807.1"/>
    <property type="molecule type" value="Genomic_DNA"/>
</dbReference>
<feature type="non-terminal residue" evidence="1">
    <location>
        <position position="49"/>
    </location>
</feature>
<name>A0A443R6B3_9ACAR</name>